<feature type="signal peptide" evidence="2">
    <location>
        <begin position="1"/>
        <end position="19"/>
    </location>
</feature>
<feature type="chain" id="PRO_5035261336" evidence="2">
    <location>
        <begin position="20"/>
        <end position="83"/>
    </location>
</feature>
<gene>
    <name evidence="3" type="ORF">Hamer_G022609</name>
</gene>
<feature type="region of interest" description="Disordered" evidence="1">
    <location>
        <begin position="24"/>
        <end position="83"/>
    </location>
</feature>
<keyword evidence="4" id="KW-1185">Reference proteome</keyword>
<protein>
    <submittedName>
        <fullName evidence="3">Uncharacterized protein</fullName>
    </submittedName>
</protein>
<feature type="compositionally biased region" description="Acidic residues" evidence="1">
    <location>
        <begin position="53"/>
        <end position="83"/>
    </location>
</feature>
<dbReference type="AlphaFoldDB" id="A0A8J5JB98"/>
<name>A0A8J5JB98_HOMAM</name>
<sequence length="83" mass="9434">MKFALAVMVMLAMVGVNYAFSSQDLSSRNQQMDEVDEEDSYTSVHQRVRRQDEDYEDDSDESSDEDSSDSESSSESESESDEK</sequence>
<organism evidence="3 4">
    <name type="scientific">Homarus americanus</name>
    <name type="common">American lobster</name>
    <dbReference type="NCBI Taxonomy" id="6706"/>
    <lineage>
        <taxon>Eukaryota</taxon>
        <taxon>Metazoa</taxon>
        <taxon>Ecdysozoa</taxon>
        <taxon>Arthropoda</taxon>
        <taxon>Crustacea</taxon>
        <taxon>Multicrustacea</taxon>
        <taxon>Malacostraca</taxon>
        <taxon>Eumalacostraca</taxon>
        <taxon>Eucarida</taxon>
        <taxon>Decapoda</taxon>
        <taxon>Pleocyemata</taxon>
        <taxon>Astacidea</taxon>
        <taxon>Nephropoidea</taxon>
        <taxon>Nephropidae</taxon>
        <taxon>Homarus</taxon>
    </lineage>
</organism>
<dbReference type="EMBL" id="JAHLQT010041542">
    <property type="protein sequence ID" value="KAG7155462.1"/>
    <property type="molecule type" value="Genomic_DNA"/>
</dbReference>
<proteinExistence type="predicted"/>
<evidence type="ECO:0000256" key="1">
    <source>
        <dbReference type="SAM" id="MobiDB-lite"/>
    </source>
</evidence>
<evidence type="ECO:0000256" key="2">
    <source>
        <dbReference type="SAM" id="SignalP"/>
    </source>
</evidence>
<keyword evidence="2" id="KW-0732">Signal</keyword>
<accession>A0A8J5JB98</accession>
<reference evidence="3" key="1">
    <citation type="journal article" date="2021" name="Sci. Adv.">
        <title>The American lobster genome reveals insights on longevity, neural, and immune adaptations.</title>
        <authorList>
            <person name="Polinski J.M."/>
            <person name="Zimin A.V."/>
            <person name="Clark K.F."/>
            <person name="Kohn A.B."/>
            <person name="Sadowski N."/>
            <person name="Timp W."/>
            <person name="Ptitsyn A."/>
            <person name="Khanna P."/>
            <person name="Romanova D.Y."/>
            <person name="Williams P."/>
            <person name="Greenwood S.J."/>
            <person name="Moroz L.L."/>
            <person name="Walt D.R."/>
            <person name="Bodnar A.G."/>
        </authorList>
    </citation>
    <scope>NUCLEOTIDE SEQUENCE</scope>
    <source>
        <strain evidence="3">GMGI-L3</strain>
    </source>
</reference>
<comment type="caution">
    <text evidence="3">The sequence shown here is derived from an EMBL/GenBank/DDBJ whole genome shotgun (WGS) entry which is preliminary data.</text>
</comment>
<dbReference type="Proteomes" id="UP000747542">
    <property type="component" value="Unassembled WGS sequence"/>
</dbReference>
<evidence type="ECO:0000313" key="4">
    <source>
        <dbReference type="Proteomes" id="UP000747542"/>
    </source>
</evidence>
<evidence type="ECO:0000313" key="3">
    <source>
        <dbReference type="EMBL" id="KAG7155462.1"/>
    </source>
</evidence>